<comment type="caution">
    <text evidence="1">The sequence shown here is derived from an EMBL/GenBank/DDBJ whole genome shotgun (WGS) entry which is preliminary data.</text>
</comment>
<dbReference type="Pfam" id="PF20308">
    <property type="entry name" value="TPR-S"/>
    <property type="match status" value="1"/>
</dbReference>
<dbReference type="PANTHER" id="PTHR43019:SF23">
    <property type="entry name" value="PROTEASE DO-LIKE 5, CHLOROPLASTIC"/>
    <property type="match status" value="1"/>
</dbReference>
<gene>
    <name evidence="1" type="ORF">GHK62_22725</name>
</gene>
<dbReference type="Proteomes" id="UP000439983">
    <property type="component" value="Unassembled WGS sequence"/>
</dbReference>
<dbReference type="AlphaFoldDB" id="A0A6N7LJT3"/>
<name>A0A6N7LJT3_SINTE</name>
<sequence>MNCSAEAMKVLVAAASLEENQVETACSDWVECLRDGGEVPNPEIARQVLDGLRRHRHMGALKRLADNLLRLGSREDVVYRHYSQALIESGELIAAIAMLQGLVRRATPGASEWNEAQGLLGRAYKQIYIDACGSKLGMAEDALEAAIAAYRQVFDRDPTQIWHGVNLVALLARAERDGVKISDFPRKDTLIEGLRREVEQLWSAGTLEAWDYASAAELSLARGDLAGVQRWLKEYLSAADVDAFKIAGTLRQFTEVWRLRADEGEAGAVIAVLRAALLRTRSGTLSLTPQQVQRTAEADMVSFEKILGNTGVQTYWWMRAAMNRARSVALIRQPDGRGVGTGFLVRGRDLHEPLGDELFLLTNAHVVSDSPEQRGALRSDKASVAFEATADSDRTPRRHLVREIAWNSPPELLDASLLRFVEPPVGIEPCPVSDSLPVTDEDQRVYVIGHPLGGDLSFSLQDNRLLDHEGPTSGKPTIAGRVLLHYRAPTEPGSSGSPVFSADWDVIGLHHAGADFMPKLNGKQGTYAANEGIWIRSIKEAIARSFIGGSH</sequence>
<dbReference type="SUPFAM" id="SSF50494">
    <property type="entry name" value="Trypsin-like serine proteases"/>
    <property type="match status" value="1"/>
</dbReference>
<organism evidence="1 2">
    <name type="scientific">Sinorhizobium terangae</name>
    <dbReference type="NCBI Taxonomy" id="110322"/>
    <lineage>
        <taxon>Bacteria</taxon>
        <taxon>Pseudomonadati</taxon>
        <taxon>Pseudomonadota</taxon>
        <taxon>Alphaproteobacteria</taxon>
        <taxon>Hyphomicrobiales</taxon>
        <taxon>Rhizobiaceae</taxon>
        <taxon>Sinorhizobium/Ensifer group</taxon>
        <taxon>Sinorhizobium</taxon>
    </lineage>
</organism>
<evidence type="ECO:0000313" key="1">
    <source>
        <dbReference type="EMBL" id="MQX17468.1"/>
    </source>
</evidence>
<dbReference type="EMBL" id="WITC01000097">
    <property type="protein sequence ID" value="MQX17468.1"/>
    <property type="molecule type" value="Genomic_DNA"/>
</dbReference>
<dbReference type="InterPro" id="IPR009003">
    <property type="entry name" value="Peptidase_S1_PA"/>
</dbReference>
<dbReference type="InterPro" id="IPR043504">
    <property type="entry name" value="Peptidase_S1_PA_chymotrypsin"/>
</dbReference>
<reference evidence="1 2" key="1">
    <citation type="journal article" date="2013" name="Genome Biol.">
        <title>Comparative genomics of the core and accessory genomes of 48 Sinorhizobium strains comprising five genospecies.</title>
        <authorList>
            <person name="Sugawara M."/>
            <person name="Epstein B."/>
            <person name="Badgley B.D."/>
            <person name="Unno T."/>
            <person name="Xu L."/>
            <person name="Reese J."/>
            <person name="Gyaneshwar P."/>
            <person name="Denny R."/>
            <person name="Mudge J."/>
            <person name="Bharti A.K."/>
            <person name="Farmer A.D."/>
            <person name="May G.D."/>
            <person name="Woodward J.E."/>
            <person name="Medigue C."/>
            <person name="Vallenet D."/>
            <person name="Lajus A."/>
            <person name="Rouy Z."/>
            <person name="Martinez-Vaz B."/>
            <person name="Tiffin P."/>
            <person name="Young N.D."/>
            <person name="Sadowsky M.J."/>
        </authorList>
    </citation>
    <scope>NUCLEOTIDE SEQUENCE [LARGE SCALE GENOMIC DNA]</scope>
    <source>
        <strain evidence="1 2">USDA4894</strain>
    </source>
</reference>
<dbReference type="Gene3D" id="2.40.10.10">
    <property type="entry name" value="Trypsin-like serine proteases"/>
    <property type="match status" value="1"/>
</dbReference>
<evidence type="ECO:0000313" key="2">
    <source>
        <dbReference type="Proteomes" id="UP000439983"/>
    </source>
</evidence>
<dbReference type="Pfam" id="PF13365">
    <property type="entry name" value="Trypsin_2"/>
    <property type="match status" value="1"/>
</dbReference>
<dbReference type="InterPro" id="IPR046880">
    <property type="entry name" value="TPR-S"/>
</dbReference>
<protein>
    <recommendedName>
        <fullName evidence="3">Serine protease</fullName>
    </recommendedName>
</protein>
<proteinExistence type="predicted"/>
<keyword evidence="2" id="KW-1185">Reference proteome</keyword>
<dbReference type="OrthoDB" id="9811262at2"/>
<accession>A0A6N7LJT3</accession>
<dbReference type="PANTHER" id="PTHR43019">
    <property type="entry name" value="SERINE ENDOPROTEASE DEGS"/>
    <property type="match status" value="1"/>
</dbReference>
<evidence type="ECO:0008006" key="3">
    <source>
        <dbReference type="Google" id="ProtNLM"/>
    </source>
</evidence>